<keyword evidence="2 4" id="KW-0833">Ubl conjugation pathway</keyword>
<dbReference type="SMART" id="SM00212">
    <property type="entry name" value="UBCc"/>
    <property type="match status" value="1"/>
</dbReference>
<organism evidence="6 7">
    <name type="scientific">Cryptosporidium parvum</name>
    <dbReference type="NCBI Taxonomy" id="5807"/>
    <lineage>
        <taxon>Eukaryota</taxon>
        <taxon>Sar</taxon>
        <taxon>Alveolata</taxon>
        <taxon>Apicomplexa</taxon>
        <taxon>Conoidasida</taxon>
        <taxon>Coccidia</taxon>
        <taxon>Eucoccidiorida</taxon>
        <taxon>Eimeriorina</taxon>
        <taxon>Cryptosporidiidae</taxon>
        <taxon>Cryptosporidium</taxon>
    </lineage>
</organism>
<dbReference type="InterPro" id="IPR000608">
    <property type="entry name" value="UBC"/>
</dbReference>
<dbReference type="InterPro" id="IPR016135">
    <property type="entry name" value="UBQ-conjugating_enzyme/RWD"/>
</dbReference>
<dbReference type="Gene3D" id="3.10.110.10">
    <property type="entry name" value="Ubiquitin Conjugating Enzyme"/>
    <property type="match status" value="1"/>
</dbReference>
<dbReference type="GO" id="GO:0005524">
    <property type="term" value="F:ATP binding"/>
    <property type="evidence" value="ECO:0007669"/>
    <property type="project" value="UniProtKB-UniRule"/>
</dbReference>
<protein>
    <submittedName>
        <fullName evidence="6">Putative ubiquitin-conjugating enzyme, probable</fullName>
    </submittedName>
</protein>
<dbReference type="AlphaFoldDB" id="A0A7G2HKP5"/>
<dbReference type="Pfam" id="PF00179">
    <property type="entry name" value="UQ_con"/>
    <property type="match status" value="1"/>
</dbReference>
<name>A0A7G2HKP5_CRYPV</name>
<evidence type="ECO:0000313" key="6">
    <source>
        <dbReference type="EMBL" id="CAD98459.1"/>
    </source>
</evidence>
<feature type="active site" description="Glycyl thioester intermediate" evidence="3">
    <location>
        <position position="105"/>
    </location>
</feature>
<feature type="domain" description="UBC core" evidence="5">
    <location>
        <begin position="4"/>
        <end position="167"/>
    </location>
</feature>
<gene>
    <name evidence="6" type="ORF">1MB.596</name>
</gene>
<dbReference type="PROSITE" id="PS00183">
    <property type="entry name" value="UBC_1"/>
    <property type="match status" value="1"/>
</dbReference>
<dbReference type="SUPFAM" id="SSF54495">
    <property type="entry name" value="UBC-like"/>
    <property type="match status" value="1"/>
</dbReference>
<dbReference type="VEuPathDB" id="CryptoDB:CPATCC_0015800"/>
<dbReference type="InterPro" id="IPR050113">
    <property type="entry name" value="Ub_conjugating_enzyme"/>
</dbReference>
<proteinExistence type="inferred from homology"/>
<dbReference type="PANTHER" id="PTHR24067">
    <property type="entry name" value="UBIQUITIN-CONJUGATING ENZYME E2"/>
    <property type="match status" value="1"/>
</dbReference>
<dbReference type="EMBL" id="BX538352">
    <property type="protein sequence ID" value="CAD98459.1"/>
    <property type="molecule type" value="Genomic_DNA"/>
</dbReference>
<sequence>MSTSARRRIVNDINKLRKEVYQGIRVMPFSQNMMYCQAIINGPKDTFWESGKSNIIKKFNLYTSTPIGTFNLIMQFSEEYPTKPPDVRFLSKMFHPNIYPDGRICLDILQNQWSALIDIASVLTSIQSLLSDPNPNSPANTIASEMYVKERNKYNSKVLECVEESWSTPSYSIPK</sequence>
<dbReference type="Proteomes" id="UP000242991">
    <property type="component" value="Chromosome 6"/>
</dbReference>
<evidence type="ECO:0000259" key="5">
    <source>
        <dbReference type="PROSITE" id="PS50127"/>
    </source>
</evidence>
<dbReference type="PROSITE" id="PS50127">
    <property type="entry name" value="UBC_2"/>
    <property type="match status" value="1"/>
</dbReference>
<reference evidence="6 7" key="1">
    <citation type="journal article" date="2003" name="Genome Res.">
        <title>Integrated mapping, chromosomal sequencing and sequence analysis of Cryptosporidium parvum.</title>
        <authorList>
            <person name="Bankier A.T."/>
            <person name="Spriggs H.F."/>
            <person name="Fartmann B."/>
            <person name="Konfortov B.A."/>
            <person name="Madera M."/>
            <person name="Vogel C."/>
            <person name="Teichmann S.A."/>
            <person name="Ivens A."/>
            <person name="Dear P.H."/>
        </authorList>
    </citation>
    <scope>NUCLEOTIDE SEQUENCE [LARGE SCALE GENOMIC DNA]</scope>
    <source>
        <strain evidence="6 7">Iowa</strain>
    </source>
</reference>
<keyword evidence="4" id="KW-0067">ATP-binding</keyword>
<accession>A0A7G2HKP5</accession>
<evidence type="ECO:0000256" key="3">
    <source>
        <dbReference type="PROSITE-ProRule" id="PRU10133"/>
    </source>
</evidence>
<dbReference type="GO" id="GO:0016740">
    <property type="term" value="F:transferase activity"/>
    <property type="evidence" value="ECO:0007669"/>
    <property type="project" value="UniProtKB-KW"/>
</dbReference>
<dbReference type="InterPro" id="IPR023313">
    <property type="entry name" value="UBQ-conjugating_AS"/>
</dbReference>
<keyword evidence="1" id="KW-0808">Transferase</keyword>
<evidence type="ECO:0000256" key="1">
    <source>
        <dbReference type="ARBA" id="ARBA00022679"/>
    </source>
</evidence>
<evidence type="ECO:0000313" key="7">
    <source>
        <dbReference type="Proteomes" id="UP000242991"/>
    </source>
</evidence>
<evidence type="ECO:0000256" key="4">
    <source>
        <dbReference type="RuleBase" id="RU362109"/>
    </source>
</evidence>
<keyword evidence="4" id="KW-0547">Nucleotide-binding</keyword>
<evidence type="ECO:0000256" key="2">
    <source>
        <dbReference type="ARBA" id="ARBA00022786"/>
    </source>
</evidence>
<comment type="similarity">
    <text evidence="4">Belongs to the ubiquitin-conjugating enzyme family.</text>
</comment>